<dbReference type="AlphaFoldDB" id="A0AA41VL05"/>
<reference evidence="2" key="1">
    <citation type="submission" date="2022-03" db="EMBL/GenBank/DDBJ databases">
        <title>A functionally conserved STORR gene fusion in Papaver species that diverged 16.8 million years ago.</title>
        <authorList>
            <person name="Catania T."/>
        </authorList>
    </citation>
    <scope>NUCLEOTIDE SEQUENCE</scope>
    <source>
        <strain evidence="2">S-191538</strain>
    </source>
</reference>
<feature type="non-terminal residue" evidence="2">
    <location>
        <position position="1"/>
    </location>
</feature>
<evidence type="ECO:0000313" key="3">
    <source>
        <dbReference type="Proteomes" id="UP001177140"/>
    </source>
</evidence>
<feature type="compositionally biased region" description="Basic and acidic residues" evidence="1">
    <location>
        <begin position="62"/>
        <end position="73"/>
    </location>
</feature>
<accession>A0AA41VL05</accession>
<feature type="region of interest" description="Disordered" evidence="1">
    <location>
        <begin position="42"/>
        <end position="81"/>
    </location>
</feature>
<comment type="caution">
    <text evidence="2">The sequence shown here is derived from an EMBL/GenBank/DDBJ whole genome shotgun (WGS) entry which is preliminary data.</text>
</comment>
<gene>
    <name evidence="2" type="ORF">MKW94_003473</name>
</gene>
<protein>
    <submittedName>
        <fullName evidence="2">Uncharacterized protein</fullName>
    </submittedName>
</protein>
<evidence type="ECO:0000256" key="1">
    <source>
        <dbReference type="SAM" id="MobiDB-lite"/>
    </source>
</evidence>
<evidence type="ECO:0000313" key="2">
    <source>
        <dbReference type="EMBL" id="MCL7043235.1"/>
    </source>
</evidence>
<dbReference type="Proteomes" id="UP001177140">
    <property type="component" value="Unassembled WGS sequence"/>
</dbReference>
<name>A0AA41VL05_PAPNU</name>
<sequence>MSRKEEILTMVGTGTDPQAVDIEGNPGVSDRLESLQININQQHNDHVSSQDSNDLAISLSPPEKKDSDGEQGDKTAVNESQ</sequence>
<proteinExistence type="predicted"/>
<organism evidence="2 3">
    <name type="scientific">Papaver nudicaule</name>
    <name type="common">Iceland poppy</name>
    <dbReference type="NCBI Taxonomy" id="74823"/>
    <lineage>
        <taxon>Eukaryota</taxon>
        <taxon>Viridiplantae</taxon>
        <taxon>Streptophyta</taxon>
        <taxon>Embryophyta</taxon>
        <taxon>Tracheophyta</taxon>
        <taxon>Spermatophyta</taxon>
        <taxon>Magnoliopsida</taxon>
        <taxon>Ranunculales</taxon>
        <taxon>Papaveraceae</taxon>
        <taxon>Papaveroideae</taxon>
        <taxon>Papaver</taxon>
    </lineage>
</organism>
<feature type="region of interest" description="Disordered" evidence="1">
    <location>
        <begin position="1"/>
        <end position="28"/>
    </location>
</feature>
<dbReference type="EMBL" id="JAJJMA010244413">
    <property type="protein sequence ID" value="MCL7043235.1"/>
    <property type="molecule type" value="Genomic_DNA"/>
</dbReference>
<keyword evidence="3" id="KW-1185">Reference proteome</keyword>